<evidence type="ECO:0000256" key="7">
    <source>
        <dbReference type="ARBA" id="ARBA00022989"/>
    </source>
</evidence>
<evidence type="ECO:0000256" key="5">
    <source>
        <dbReference type="ARBA" id="ARBA00022618"/>
    </source>
</evidence>
<name>A0A1I0GVZ5_THASX</name>
<dbReference type="HAMAP" id="MF_02203">
    <property type="entry name" value="TolR"/>
    <property type="match status" value="1"/>
</dbReference>
<evidence type="ECO:0000313" key="12">
    <source>
        <dbReference type="Proteomes" id="UP000199308"/>
    </source>
</evidence>
<dbReference type="NCBIfam" id="TIGR02801">
    <property type="entry name" value="tolR"/>
    <property type="match status" value="1"/>
</dbReference>
<keyword evidence="8 10" id="KW-0472">Membrane</keyword>
<protein>
    <recommendedName>
        <fullName evidence="10">Tol-Pal system protein TolR</fullName>
    </recommendedName>
</protein>
<reference evidence="11 12" key="1">
    <citation type="submission" date="2016-10" db="EMBL/GenBank/DDBJ databases">
        <authorList>
            <person name="de Groot N.N."/>
        </authorList>
    </citation>
    <scope>NUCLEOTIDE SEQUENCE [LARGE SCALE GENOMIC DNA]</scope>
    <source>
        <strain evidence="11 12">DSM 19706</strain>
    </source>
</reference>
<dbReference type="OrthoDB" id="9798629at2"/>
<comment type="subunit">
    <text evidence="10">The Tol-Pal system is composed of five core proteins: the inner membrane proteins TolA, TolQ and TolR, the periplasmic protein TolB and the outer membrane protein Pal. They form a network linking the inner and outer membranes and the peptidoglycan layer.</text>
</comment>
<dbReference type="Proteomes" id="UP000199308">
    <property type="component" value="Unassembled WGS sequence"/>
</dbReference>
<sequence>MAIYYRKRRRKVAEINVVPYIDVMLVLLIIFMVTAPIIAQGVKVDLPEADAETLPQDSKPPIVATVDVDGNYYLSINDVKSSPLNDEDIKIRVAAHLENRPDTPVVINGDGSVPYDEVVRLMVILQEAGVPSVGLMTDSPEK</sequence>
<dbReference type="PANTHER" id="PTHR30558">
    <property type="entry name" value="EXBD MEMBRANE COMPONENT OF PMF-DRIVEN MACROMOLECULE IMPORT SYSTEM"/>
    <property type="match status" value="1"/>
</dbReference>
<accession>A0A1I0GVZ5</accession>
<dbReference type="GO" id="GO:0005886">
    <property type="term" value="C:plasma membrane"/>
    <property type="evidence" value="ECO:0007669"/>
    <property type="project" value="UniProtKB-SubCell"/>
</dbReference>
<gene>
    <name evidence="10" type="primary">tolR</name>
    <name evidence="11" type="ORF">SAMN05660429_02567</name>
</gene>
<evidence type="ECO:0000256" key="2">
    <source>
        <dbReference type="ARBA" id="ARBA00005811"/>
    </source>
</evidence>
<evidence type="ECO:0000256" key="4">
    <source>
        <dbReference type="ARBA" id="ARBA00022519"/>
    </source>
</evidence>
<dbReference type="Pfam" id="PF02472">
    <property type="entry name" value="ExbD"/>
    <property type="match status" value="1"/>
</dbReference>
<dbReference type="EMBL" id="FOHK01000013">
    <property type="protein sequence ID" value="SET74684.1"/>
    <property type="molecule type" value="Genomic_DNA"/>
</dbReference>
<dbReference type="GO" id="GO:0051301">
    <property type="term" value="P:cell division"/>
    <property type="evidence" value="ECO:0007669"/>
    <property type="project" value="UniProtKB-UniRule"/>
</dbReference>
<organism evidence="11 12">
    <name type="scientific">Thalassotalea agarivorans</name>
    <name type="common">Thalassomonas agarivorans</name>
    <dbReference type="NCBI Taxonomy" id="349064"/>
    <lineage>
        <taxon>Bacteria</taxon>
        <taxon>Pseudomonadati</taxon>
        <taxon>Pseudomonadota</taxon>
        <taxon>Gammaproteobacteria</taxon>
        <taxon>Alteromonadales</taxon>
        <taxon>Colwelliaceae</taxon>
        <taxon>Thalassotalea</taxon>
    </lineage>
</organism>
<dbReference type="GO" id="GO:0022857">
    <property type="term" value="F:transmembrane transporter activity"/>
    <property type="evidence" value="ECO:0007669"/>
    <property type="project" value="InterPro"/>
</dbReference>
<dbReference type="AlphaFoldDB" id="A0A1I0GVZ5"/>
<dbReference type="PANTHER" id="PTHR30558:SF7">
    <property type="entry name" value="TOL-PAL SYSTEM PROTEIN TOLR"/>
    <property type="match status" value="1"/>
</dbReference>
<comment type="subcellular location">
    <subcellularLocation>
        <location evidence="10">Cell inner membrane</location>
        <topology evidence="10">Single-pass membrane protein</topology>
    </subcellularLocation>
    <subcellularLocation>
        <location evidence="1">Cell membrane</location>
        <topology evidence="1">Single-pass membrane protein</topology>
    </subcellularLocation>
</comment>
<keyword evidence="9 10" id="KW-0131">Cell cycle</keyword>
<keyword evidence="3 10" id="KW-1003">Cell membrane</keyword>
<keyword evidence="4 10" id="KW-0997">Cell inner membrane</keyword>
<dbReference type="STRING" id="349064.SAMN05660429_02567"/>
<comment type="similarity">
    <text evidence="2 10">Belongs to the ExbD/TolR family.</text>
</comment>
<dbReference type="RefSeq" id="WP_093331212.1">
    <property type="nucleotide sequence ID" value="NZ_AP027363.1"/>
</dbReference>
<dbReference type="InterPro" id="IPR014168">
    <property type="entry name" value="Tol-Pal_TolR"/>
</dbReference>
<evidence type="ECO:0000256" key="3">
    <source>
        <dbReference type="ARBA" id="ARBA00022475"/>
    </source>
</evidence>
<evidence type="ECO:0000256" key="10">
    <source>
        <dbReference type="HAMAP-Rule" id="MF_02203"/>
    </source>
</evidence>
<evidence type="ECO:0000256" key="6">
    <source>
        <dbReference type="ARBA" id="ARBA00022692"/>
    </source>
</evidence>
<keyword evidence="5 10" id="KW-0132">Cell division</keyword>
<keyword evidence="12" id="KW-1185">Reference proteome</keyword>
<dbReference type="InterPro" id="IPR003400">
    <property type="entry name" value="ExbD"/>
</dbReference>
<feature type="transmembrane region" description="Helical" evidence="10">
    <location>
        <begin position="20"/>
        <end position="39"/>
    </location>
</feature>
<evidence type="ECO:0000256" key="9">
    <source>
        <dbReference type="ARBA" id="ARBA00023306"/>
    </source>
</evidence>
<evidence type="ECO:0000256" key="8">
    <source>
        <dbReference type="ARBA" id="ARBA00023136"/>
    </source>
</evidence>
<proteinExistence type="inferred from homology"/>
<dbReference type="GO" id="GO:0015031">
    <property type="term" value="P:protein transport"/>
    <property type="evidence" value="ECO:0007669"/>
    <property type="project" value="InterPro"/>
</dbReference>
<comment type="function">
    <text evidence="10">Part of the Tol-Pal system, which plays a role in outer membrane invagination during cell division and is important for maintaining outer membrane integrity.</text>
</comment>
<keyword evidence="7 10" id="KW-1133">Transmembrane helix</keyword>
<evidence type="ECO:0000313" key="11">
    <source>
        <dbReference type="EMBL" id="SET74684.1"/>
    </source>
</evidence>
<dbReference type="Gene3D" id="3.30.420.270">
    <property type="match status" value="1"/>
</dbReference>
<evidence type="ECO:0000256" key="1">
    <source>
        <dbReference type="ARBA" id="ARBA00004162"/>
    </source>
</evidence>
<keyword evidence="6 10" id="KW-0812">Transmembrane</keyword>